<feature type="compositionally biased region" description="Basic and acidic residues" evidence="3">
    <location>
        <begin position="246"/>
        <end position="260"/>
    </location>
</feature>
<dbReference type="Gene3D" id="1.20.58.2220">
    <property type="entry name" value="Formin, FH2 domain"/>
    <property type="match status" value="1"/>
</dbReference>
<feature type="compositionally biased region" description="Pro residues" evidence="3">
    <location>
        <begin position="904"/>
        <end position="914"/>
    </location>
</feature>
<feature type="compositionally biased region" description="Low complexity" evidence="3">
    <location>
        <begin position="894"/>
        <end position="903"/>
    </location>
</feature>
<keyword evidence="2" id="KW-0175">Coiled coil</keyword>
<dbReference type="SUPFAM" id="SSF101447">
    <property type="entry name" value="Formin homology 2 domain (FH2 domain)"/>
    <property type="match status" value="1"/>
</dbReference>
<reference evidence="7" key="1">
    <citation type="journal article" date="2006" name="Proc. Natl. Acad. Sci. U.S.A.">
        <title>Genome analysis of the smallest free-living eukaryote Ostreococcus tauri unveils many unique features.</title>
        <authorList>
            <person name="Derelle E."/>
            <person name="Ferraz C."/>
            <person name="Rombauts S."/>
            <person name="Rouze P."/>
            <person name="Worden A.Z."/>
            <person name="Robbens S."/>
            <person name="Partensky F."/>
            <person name="Degroeve S."/>
            <person name="Echeynie S."/>
            <person name="Cooke R."/>
            <person name="Saeys Y."/>
            <person name="Wuyts J."/>
            <person name="Jabbari K."/>
            <person name="Bowler C."/>
            <person name="Panaud O."/>
            <person name="Piegu B."/>
            <person name="Ball S.G."/>
            <person name="Ral J.-P."/>
            <person name="Bouget F.-Y."/>
            <person name="Piganeau G."/>
            <person name="De Baets B."/>
            <person name="Picard A."/>
            <person name="Delseny M."/>
            <person name="Demaille J."/>
            <person name="Van de Peer Y."/>
            <person name="Moreau H."/>
        </authorList>
    </citation>
    <scope>NUCLEOTIDE SEQUENCE [LARGE SCALE GENOMIC DNA]</scope>
    <source>
        <strain evidence="7">OTTH 0595 / CCAP 157/2 / RCC745</strain>
    </source>
</reference>
<feature type="region of interest" description="Disordered" evidence="3">
    <location>
        <begin position="737"/>
        <end position="932"/>
    </location>
</feature>
<dbReference type="InterPro" id="IPR051425">
    <property type="entry name" value="Formin_Homology"/>
</dbReference>
<feature type="domain" description="FH2" evidence="5">
    <location>
        <begin position="940"/>
        <end position="1330"/>
    </location>
</feature>
<dbReference type="PANTHER" id="PTHR45725:SF1">
    <property type="entry name" value="DISHEVELLED ASSOCIATED ACTIVATOR OF MORPHOGENESIS, ISOFORM D"/>
    <property type="match status" value="1"/>
</dbReference>
<feature type="compositionally biased region" description="Pro residues" evidence="3">
    <location>
        <begin position="862"/>
        <end position="873"/>
    </location>
</feature>
<dbReference type="EMBL" id="CAID01000006">
    <property type="protein sequence ID" value="CEF98286.1"/>
    <property type="molecule type" value="Genomic_DNA"/>
</dbReference>
<dbReference type="Gene3D" id="1.10.555.10">
    <property type="entry name" value="Rho GTPase activation protein"/>
    <property type="match status" value="1"/>
</dbReference>
<dbReference type="RefSeq" id="XP_022839184.1">
    <property type="nucleotide sequence ID" value="XM_022983978.1"/>
</dbReference>
<dbReference type="KEGG" id="ota:OT_ostta06g01360"/>
<dbReference type="OrthoDB" id="1668162at2759"/>
<accession>A0A090M263</accession>
<feature type="region of interest" description="Disordered" evidence="3">
    <location>
        <begin position="516"/>
        <end position="559"/>
    </location>
</feature>
<evidence type="ECO:0000313" key="7">
    <source>
        <dbReference type="Proteomes" id="UP000009170"/>
    </source>
</evidence>
<dbReference type="Proteomes" id="UP000009170">
    <property type="component" value="Unassembled WGS sequence"/>
</dbReference>
<dbReference type="SUPFAM" id="SSF48350">
    <property type="entry name" value="GTPase activation domain, GAP"/>
    <property type="match status" value="1"/>
</dbReference>
<dbReference type="InParanoid" id="A0A090M263"/>
<feature type="compositionally biased region" description="Pro residues" evidence="3">
    <location>
        <begin position="841"/>
        <end position="852"/>
    </location>
</feature>
<feature type="compositionally biased region" description="Pro residues" evidence="3">
    <location>
        <begin position="880"/>
        <end position="893"/>
    </location>
</feature>
<feature type="compositionally biased region" description="Pro residues" evidence="3">
    <location>
        <begin position="821"/>
        <end position="832"/>
    </location>
</feature>
<keyword evidence="7" id="KW-1185">Reference proteome</keyword>
<dbReference type="PROSITE" id="PS51444">
    <property type="entry name" value="FH2"/>
    <property type="match status" value="1"/>
</dbReference>
<evidence type="ECO:0000259" key="5">
    <source>
        <dbReference type="PROSITE" id="PS51444"/>
    </source>
</evidence>
<dbReference type="Pfam" id="PF02181">
    <property type="entry name" value="FH2"/>
    <property type="match status" value="1"/>
</dbReference>
<feature type="domain" description="Rho-GAP" evidence="4">
    <location>
        <begin position="15"/>
        <end position="213"/>
    </location>
</feature>
<feature type="compositionally biased region" description="Basic residues" evidence="3">
    <location>
        <begin position="335"/>
        <end position="348"/>
    </location>
</feature>
<dbReference type="SMART" id="SM00498">
    <property type="entry name" value="FH2"/>
    <property type="match status" value="1"/>
</dbReference>
<feature type="compositionally biased region" description="Basic and acidic residues" evidence="3">
    <location>
        <begin position="1407"/>
        <end position="1419"/>
    </location>
</feature>
<protein>
    <recommendedName>
        <fullName evidence="1">Formin-like protein</fullName>
    </recommendedName>
</protein>
<feature type="region of interest" description="Disordered" evidence="3">
    <location>
        <begin position="460"/>
        <end position="492"/>
    </location>
</feature>
<organism evidence="6 7">
    <name type="scientific">Ostreococcus tauri</name>
    <name type="common">Marine green alga</name>
    <dbReference type="NCBI Taxonomy" id="70448"/>
    <lineage>
        <taxon>Eukaryota</taxon>
        <taxon>Viridiplantae</taxon>
        <taxon>Chlorophyta</taxon>
        <taxon>Mamiellophyceae</taxon>
        <taxon>Mamiellales</taxon>
        <taxon>Bathycoccaceae</taxon>
        <taxon>Ostreococcus</taxon>
    </lineage>
</organism>
<dbReference type="Pfam" id="PF00620">
    <property type="entry name" value="RhoGAP"/>
    <property type="match status" value="1"/>
</dbReference>
<dbReference type="GO" id="GO:0007165">
    <property type="term" value="P:signal transduction"/>
    <property type="evidence" value="ECO:0007669"/>
    <property type="project" value="InterPro"/>
</dbReference>
<evidence type="ECO:0000313" key="6">
    <source>
        <dbReference type="EMBL" id="CEF98286.1"/>
    </source>
</evidence>
<comment type="similarity">
    <text evidence="1">Belongs to the formin-like family.</text>
</comment>
<feature type="compositionally biased region" description="Pro residues" evidence="3">
    <location>
        <begin position="921"/>
        <end position="930"/>
    </location>
</feature>
<feature type="region of interest" description="Disordered" evidence="3">
    <location>
        <begin position="232"/>
        <end position="260"/>
    </location>
</feature>
<dbReference type="PANTHER" id="PTHR45725">
    <property type="entry name" value="FORMIN HOMOLOGY 2 FAMILY MEMBER"/>
    <property type="match status" value="1"/>
</dbReference>
<comment type="caution">
    <text evidence="6">The sequence shown here is derived from an EMBL/GenBank/DDBJ whole genome shotgun (WGS) entry which is preliminary data.</text>
</comment>
<evidence type="ECO:0000256" key="2">
    <source>
        <dbReference type="SAM" id="Coils"/>
    </source>
</evidence>
<name>A0A090M263_OSTTA</name>
<proteinExistence type="inferred from homology"/>
<dbReference type="PROSITE" id="PS50238">
    <property type="entry name" value="RHOGAP"/>
    <property type="match status" value="1"/>
</dbReference>
<feature type="compositionally biased region" description="Pro residues" evidence="3">
    <location>
        <begin position="750"/>
        <end position="773"/>
    </location>
</feature>
<dbReference type="STRING" id="70448.A0A090M263"/>
<dbReference type="InterPro" id="IPR042201">
    <property type="entry name" value="FH2_Formin_sf"/>
</dbReference>
<dbReference type="InterPro" id="IPR015425">
    <property type="entry name" value="FH2_Formin"/>
</dbReference>
<feature type="compositionally biased region" description="Basic and acidic residues" evidence="3">
    <location>
        <begin position="323"/>
        <end position="334"/>
    </location>
</feature>
<dbReference type="InterPro" id="IPR000198">
    <property type="entry name" value="RhoGAP_dom"/>
</dbReference>
<feature type="region of interest" description="Disordered" evidence="3">
    <location>
        <begin position="1390"/>
        <end position="1419"/>
    </location>
</feature>
<evidence type="ECO:0000259" key="4">
    <source>
        <dbReference type="PROSITE" id="PS50238"/>
    </source>
</evidence>
<dbReference type="GeneID" id="9835255"/>
<dbReference type="InterPro" id="IPR008936">
    <property type="entry name" value="Rho_GTPase_activation_prot"/>
</dbReference>
<feature type="compositionally biased region" description="Pro residues" evidence="3">
    <location>
        <begin position="782"/>
        <end position="808"/>
    </location>
</feature>
<feature type="compositionally biased region" description="Basic and acidic residues" evidence="3">
    <location>
        <begin position="349"/>
        <end position="358"/>
    </location>
</feature>
<gene>
    <name evidence="6" type="ORF">OT_ostta06g01360</name>
</gene>
<sequence>MERQLTSNPRLVSALELSESIVLRDAESLRAIKRCCESLRTHGVELGTKLFAEAMVNKSHGARALEEGEIFIACDGNVRGRRPKPAVVLEVMLRRLDALSDSLVPSKTHEHFVTAIKTEHYESRLYVFRVLLERVPPGRMEVMKALVELLHRALFGFAVARSSTTTIEEDAPLRELAELFAPRLFRAKKVSREHDEYAVRLVGTLLREFRYLILHEKQIVFVEARPTIKMSADSRDDGEETISFPSERRQSTLQLHETKEPSEVLKKSLFNPTDILRSVAAAKSGQNPRSRVLMDESKLPPWLQEHSTDFWLPSVLPPTFKWDPVERSNEDAERARKKKLRGRVKNRRRQPDVVREDESSSSDYGGDEDFDVTGVFEDEDVEAVGRRNAAEDDDFSEEEVPIIIRRKPGRRMRRSSVARRPDEMARGVLVPEATNVLASAVHTANERIQRVIPLIHSTVRPRTAASRTPQRHSFDATETGAVRPSSKGDEVVDGEYDGVEEAYDDKFVHDIRGAYSYGDRDTSGDGEYELTVNTSADKDESKRTLQRGETSDQGDIDASSDAILPSIDLDIAVATPMTASYVELTSEERDQLLALYNDGALKEALKSVATISEKAEAEMDVSDDGSFTVKQEIETLMKFAILMKKKKLHQIRGLEDASARNSFTQQLLKLMKDIEVADEVEPGTVLRADSKLAKSLLGDSSPASEFADQMETILGAIPELPSPRETSKLEETKAKLNLDHVAGKSTNPTPTKPPSAPKAPVPPPPPPPPPPSRPTSGSVAPPVAPPPAPPKPSGNVAPPPPPPPPPPGFKSNAPKTVGTSIPPPPPPPPAPPGFKSARGVTPPPPSPPPAPPGFKSSGISAPPAPPPPPPPPGFKAAGGMPPPPPPPPPPAPPGFKSSGISAPSAPPPPPPPPGFKAAGGVPPPPPPPPKLGISAITNAHMWAQKARKKVKMLHWEKLQGVSIGGTVWEKAGSDELALNLEILDEMFAIEEAKAKAKAAAKKQTSVTLIDQKRSLNISIQLAGLKIPFDNIKAALLSMDEEVLRTEQLEVIASSLPTSKEIQLIMDYRGEKEELATVEQYFMHIMQVPRLEGRVNALLYKSTTVDMLAKVRSDYVLLSEASSCLQESALFVKVLKGILVVGNHLNTGSYRGSASGFRLDMLLRLKDFKAVDRKTSLLHFVYKELFKTDPEIANLSTHLAVVKKASNLSVEATSVLLGKLQAGLVKVKEEILHAAGVLSEEVHSSFHSKMAPFAEEMDDELQDVQELASQAVESAKQVTIFYGEPYKPDNPMHIIRVVSDFLTIFDKVRDSIKAEEAAEALRTRLETASAENKRLKNKLSPKLKPMRDFDTVDALHEELKNKTKKISPIRSPGSLPVTTAPENEFKMVSPRTKFLAQRQSVTSPPRGKQLESEFDKEETK</sequence>
<feature type="region of interest" description="Disordered" evidence="3">
    <location>
        <begin position="322"/>
        <end position="371"/>
    </location>
</feature>
<evidence type="ECO:0000256" key="3">
    <source>
        <dbReference type="SAM" id="MobiDB-lite"/>
    </source>
</evidence>
<evidence type="ECO:0000256" key="1">
    <source>
        <dbReference type="RuleBase" id="RU361260"/>
    </source>
</evidence>
<feature type="coiled-coil region" evidence="2">
    <location>
        <begin position="1310"/>
        <end position="1337"/>
    </location>
</feature>
<reference evidence="6 7" key="2">
    <citation type="journal article" date="2014" name="BMC Genomics">
        <title>An improved genome of the model marine alga Ostreococcus tauri unfolds by assessing Illumina de novo assemblies.</title>
        <authorList>
            <person name="Blanc-Mathieu R."/>
            <person name="Verhelst B."/>
            <person name="Derelle E."/>
            <person name="Rombauts S."/>
            <person name="Bouget F.Y."/>
            <person name="Carre I."/>
            <person name="Chateau A."/>
            <person name="Eyre-Walker A."/>
            <person name="Grimsley N."/>
            <person name="Moreau H."/>
            <person name="Piegu B."/>
            <person name="Rivals E."/>
            <person name="Schackwitz W."/>
            <person name="Van de Peer Y."/>
            <person name="Piganeau G."/>
        </authorList>
    </citation>
    <scope>NUCLEOTIDE SEQUENCE [LARGE SCALE GENOMIC DNA]</scope>
    <source>
        <strain evidence="7">OTTH 0595 / CCAP 157/2 / RCC745</strain>
    </source>
</reference>